<reference evidence="2" key="1">
    <citation type="submission" date="2016-12" db="EMBL/GenBank/DDBJ databases">
        <authorList>
            <person name="Varghese N."/>
            <person name="Submissions S."/>
        </authorList>
    </citation>
    <scope>NUCLEOTIDE SEQUENCE [LARGE SCALE GENOMIC DNA]</scope>
    <source>
        <strain evidence="2">DSM 45599</strain>
    </source>
</reference>
<protein>
    <submittedName>
        <fullName evidence="1">Uncharacterized protein</fullName>
    </submittedName>
</protein>
<proteinExistence type="predicted"/>
<evidence type="ECO:0000313" key="1">
    <source>
        <dbReference type="EMBL" id="SIM53997.1"/>
    </source>
</evidence>
<organism evidence="1 2">
    <name type="scientific">Micromonospora cremea</name>
    <dbReference type="NCBI Taxonomy" id="709881"/>
    <lineage>
        <taxon>Bacteria</taxon>
        <taxon>Bacillati</taxon>
        <taxon>Actinomycetota</taxon>
        <taxon>Actinomycetes</taxon>
        <taxon>Micromonosporales</taxon>
        <taxon>Micromonosporaceae</taxon>
        <taxon>Micromonospora</taxon>
    </lineage>
</organism>
<evidence type="ECO:0000313" key="2">
    <source>
        <dbReference type="Proteomes" id="UP000185124"/>
    </source>
</evidence>
<dbReference type="Proteomes" id="UP000185124">
    <property type="component" value="Unassembled WGS sequence"/>
</dbReference>
<sequence length="74" mass="8712">MTLGAAAEALEYSRRRIWRIERASRNQRPVRWSGVTYRSTAHTSLLPWQVRERRFKLVGLGRRGLDPSEVYARL</sequence>
<dbReference type="STRING" id="709881.SAMN04489832_0499"/>
<dbReference type="AlphaFoldDB" id="A0A1N5U109"/>
<name>A0A1N5U109_9ACTN</name>
<gene>
    <name evidence="1" type="ORF">SAMN04489832_0499</name>
</gene>
<dbReference type="EMBL" id="FSQT01000001">
    <property type="protein sequence ID" value="SIM53997.1"/>
    <property type="molecule type" value="Genomic_DNA"/>
</dbReference>
<accession>A0A1N5U109</accession>
<keyword evidence="2" id="KW-1185">Reference proteome</keyword>